<proteinExistence type="predicted"/>
<evidence type="ECO:0008006" key="4">
    <source>
        <dbReference type="Google" id="ProtNLM"/>
    </source>
</evidence>
<sequence>MIKITRFDFISILISIVISPLIFIKYNSYGINQVSSNMQIFNDTQYQQVKSNIAFFSKFDSKTNTFQPEILLPGYYSGNNSISVDRLQFVYLQNELLYGQRYSTPIQQSIYLGQQQLFTETKVAQESSFSQKYNINSVHSNVYGKIVYMESNDLMVYGITDEYGLFIQNEQQTLLSTQILQKEVLSFTENSFINKIHTSKIHLQNNSLYVTIAGNNDTFIGIFSANVNINGTIQWQQTQLIPIQQLVSTKQDSLIRILAGGSSQNQFFLLEQVLKHQNLSKHGQSYLISVQDNLLAWKSKHFIQILNSTTGEILANFATFPGLSIQSSQGYPGINIIFLSDQSLIEKTTKKDYFDLISLQYIGNNLDDLKISKQYQQTLSTKNQITDKQKTQQIEDYQPTLYPISQPMTFNLNEIEYILFLAPNGVLYCNNKVTGQIYWRTQLNESNYGSKNTHISILNITIQQKIILISINNKIKLLDPISGRLKAYWTIPEVVDLQDSSDICYYENIAISRFQVFTLQLHPILKKQTLFFIRNGYLDALQPQDITISLSQFWERAGMVTFLSLVISLGFRVRAEQQKID</sequence>
<dbReference type="EMBL" id="AUWU02000001">
    <property type="protein sequence ID" value="KAH0577852.1"/>
    <property type="molecule type" value="Genomic_DNA"/>
</dbReference>
<evidence type="ECO:0000313" key="3">
    <source>
        <dbReference type="Proteomes" id="UP000018208"/>
    </source>
</evidence>
<accession>A0A9P8S2R6</accession>
<keyword evidence="3" id="KW-1185">Reference proteome</keyword>
<dbReference type="RefSeq" id="XP_067768625.1">
    <property type="nucleotide sequence ID" value="XM_067905143.1"/>
</dbReference>
<dbReference type="GeneID" id="94295229"/>
<dbReference type="InterPro" id="IPR011047">
    <property type="entry name" value="Quinoprotein_ADH-like_sf"/>
</dbReference>
<evidence type="ECO:0000313" key="2">
    <source>
        <dbReference type="EMBL" id="KAH0577852.1"/>
    </source>
</evidence>
<organism evidence="2 3">
    <name type="scientific">Spironucleus salmonicida</name>
    <dbReference type="NCBI Taxonomy" id="348837"/>
    <lineage>
        <taxon>Eukaryota</taxon>
        <taxon>Metamonada</taxon>
        <taxon>Diplomonadida</taxon>
        <taxon>Hexamitidae</taxon>
        <taxon>Hexamitinae</taxon>
        <taxon>Spironucleus</taxon>
    </lineage>
</organism>
<protein>
    <recommendedName>
        <fullName evidence="4">ER membrane protein complex subunit 1</fullName>
    </recommendedName>
</protein>
<reference evidence="2 3" key="1">
    <citation type="journal article" date="2014" name="PLoS Genet.">
        <title>The Genome of Spironucleus salmonicida Highlights a Fish Pathogen Adapted to Fluctuating Environments.</title>
        <authorList>
            <person name="Xu F."/>
            <person name="Jerlstrom-Hultqvist J."/>
            <person name="Einarsson E."/>
            <person name="Astvaldsson A."/>
            <person name="Svard S.G."/>
            <person name="Andersson J.O."/>
        </authorList>
    </citation>
    <scope>NUCLEOTIDE SEQUENCE [LARGE SCALE GENOMIC DNA]</scope>
    <source>
        <strain evidence="2 3">ATCC 50377</strain>
    </source>
</reference>
<dbReference type="Proteomes" id="UP000018208">
    <property type="component" value="Unassembled WGS sequence"/>
</dbReference>
<feature type="transmembrane region" description="Helical" evidence="1">
    <location>
        <begin position="7"/>
        <end position="26"/>
    </location>
</feature>
<evidence type="ECO:0000256" key="1">
    <source>
        <dbReference type="SAM" id="Phobius"/>
    </source>
</evidence>
<keyword evidence="1" id="KW-0812">Transmembrane</keyword>
<dbReference type="SUPFAM" id="SSF50998">
    <property type="entry name" value="Quinoprotein alcohol dehydrogenase-like"/>
    <property type="match status" value="1"/>
</dbReference>
<comment type="caution">
    <text evidence="2">The sequence shown here is derived from an EMBL/GenBank/DDBJ whole genome shotgun (WGS) entry which is preliminary data.</text>
</comment>
<dbReference type="AlphaFoldDB" id="A0A9P8S2R6"/>
<dbReference type="KEGG" id="ssao:94295229"/>
<keyword evidence="1" id="KW-0472">Membrane</keyword>
<name>A0A9P8S2R6_9EUKA</name>
<keyword evidence="1" id="KW-1133">Transmembrane helix</keyword>
<gene>
    <name evidence="2" type="ORF">SS50377_21206</name>
</gene>